<reference evidence="1" key="1">
    <citation type="submission" date="2023-06" db="EMBL/GenBank/DDBJ databases">
        <authorList>
            <person name="Jiang Y."/>
            <person name="Liu Q."/>
        </authorList>
    </citation>
    <scope>NUCLEOTIDE SEQUENCE</scope>
    <source>
        <strain evidence="1">CGMCC 1.12090</strain>
    </source>
</reference>
<accession>A0ABT8SC13</accession>
<dbReference type="RefSeq" id="WP_301814523.1">
    <property type="nucleotide sequence ID" value="NZ_JAUJZH010000028.1"/>
</dbReference>
<dbReference type="EMBL" id="JAUKVY010000028">
    <property type="protein sequence ID" value="MDO1536458.1"/>
    <property type="molecule type" value="Genomic_DNA"/>
</dbReference>
<dbReference type="Proteomes" id="UP001169027">
    <property type="component" value="Unassembled WGS sequence"/>
</dbReference>
<organism evidence="1 2">
    <name type="scientific">Variovorax ginsengisoli</name>
    <dbReference type="NCBI Taxonomy" id="363844"/>
    <lineage>
        <taxon>Bacteria</taxon>
        <taxon>Pseudomonadati</taxon>
        <taxon>Pseudomonadota</taxon>
        <taxon>Betaproteobacteria</taxon>
        <taxon>Burkholderiales</taxon>
        <taxon>Comamonadaceae</taxon>
        <taxon>Variovorax</taxon>
    </lineage>
</organism>
<protein>
    <submittedName>
        <fullName evidence="1">Uncharacterized protein</fullName>
    </submittedName>
</protein>
<sequence length="106" mass="11616">MATEKNRPQFSLVAIDHFDARRGLTRCRAPGVGVHAHSQSATADFWRNGDGDILVRFESSGYRFSFCARDGVGAAISEDHLDAFCDHVGSLLQDWLSDGVDDCPDT</sequence>
<keyword evidence="2" id="KW-1185">Reference proteome</keyword>
<gene>
    <name evidence="1" type="ORF">Q2T77_29660</name>
</gene>
<proteinExistence type="predicted"/>
<evidence type="ECO:0000313" key="1">
    <source>
        <dbReference type="EMBL" id="MDO1536458.1"/>
    </source>
</evidence>
<name>A0ABT8SC13_9BURK</name>
<comment type="caution">
    <text evidence="1">The sequence shown here is derived from an EMBL/GenBank/DDBJ whole genome shotgun (WGS) entry which is preliminary data.</text>
</comment>
<evidence type="ECO:0000313" key="2">
    <source>
        <dbReference type="Proteomes" id="UP001169027"/>
    </source>
</evidence>